<sequence length="182" mass="19796">QAAKASKAKSLSALSEVAMTEAQQIKLATKRSLQQTHISQVSGSGTNEGTSSIPGVPDIPTDESEEEISWNSTDEEGDDDEGKDGDDDDDEDDDGEEGNDDDDDQEVEGDDEKDDEEEGGDDKQDSDEEEFIHPSLSTYAEEEPRVEESFDPILKTPKDTDDEGNGEENLGINVGREEGHDE</sequence>
<dbReference type="EMBL" id="BKCJ011376142">
    <property type="protein sequence ID" value="GFD27330.1"/>
    <property type="molecule type" value="Genomic_DNA"/>
</dbReference>
<reference evidence="2" key="1">
    <citation type="journal article" date="2019" name="Sci. Rep.">
        <title>Draft genome of Tanacetum cinerariifolium, the natural source of mosquito coil.</title>
        <authorList>
            <person name="Yamashiro T."/>
            <person name="Shiraishi A."/>
            <person name="Satake H."/>
            <person name="Nakayama K."/>
        </authorList>
    </citation>
    <scope>NUCLEOTIDE SEQUENCE</scope>
</reference>
<gene>
    <name evidence="2" type="ORF">Tci_899299</name>
</gene>
<organism evidence="2">
    <name type="scientific">Tanacetum cinerariifolium</name>
    <name type="common">Dalmatian daisy</name>
    <name type="synonym">Chrysanthemum cinerariifolium</name>
    <dbReference type="NCBI Taxonomy" id="118510"/>
    <lineage>
        <taxon>Eukaryota</taxon>
        <taxon>Viridiplantae</taxon>
        <taxon>Streptophyta</taxon>
        <taxon>Embryophyta</taxon>
        <taxon>Tracheophyta</taxon>
        <taxon>Spermatophyta</taxon>
        <taxon>Magnoliopsida</taxon>
        <taxon>eudicotyledons</taxon>
        <taxon>Gunneridae</taxon>
        <taxon>Pentapetalae</taxon>
        <taxon>asterids</taxon>
        <taxon>campanulids</taxon>
        <taxon>Asterales</taxon>
        <taxon>Asteraceae</taxon>
        <taxon>Asteroideae</taxon>
        <taxon>Anthemideae</taxon>
        <taxon>Anthemidinae</taxon>
        <taxon>Tanacetum</taxon>
    </lineage>
</organism>
<evidence type="ECO:0000313" key="2">
    <source>
        <dbReference type="EMBL" id="GFD27330.1"/>
    </source>
</evidence>
<protein>
    <submittedName>
        <fullName evidence="2">Uncharacterized protein</fullName>
    </submittedName>
</protein>
<feature type="non-terminal residue" evidence="2">
    <location>
        <position position="182"/>
    </location>
</feature>
<feature type="compositionally biased region" description="Polar residues" evidence="1">
    <location>
        <begin position="31"/>
        <end position="53"/>
    </location>
</feature>
<evidence type="ECO:0000256" key="1">
    <source>
        <dbReference type="SAM" id="MobiDB-lite"/>
    </source>
</evidence>
<accession>A0A699UXQ4</accession>
<dbReference type="AlphaFoldDB" id="A0A699UXQ4"/>
<feature type="compositionally biased region" description="Acidic residues" evidence="1">
    <location>
        <begin position="60"/>
        <end position="130"/>
    </location>
</feature>
<proteinExistence type="predicted"/>
<feature type="non-terminal residue" evidence="2">
    <location>
        <position position="1"/>
    </location>
</feature>
<comment type="caution">
    <text evidence="2">The sequence shown here is derived from an EMBL/GenBank/DDBJ whole genome shotgun (WGS) entry which is preliminary data.</text>
</comment>
<feature type="region of interest" description="Disordered" evidence="1">
    <location>
        <begin position="28"/>
        <end position="182"/>
    </location>
</feature>
<name>A0A699UXQ4_TANCI</name>